<sequence>MGHGMRDQNKTLPPPVAHTPYILNHRYIPSSLDTSLPNPPPLTFSTHNLAPHHTLKFSPTPTETSRFSETMEELFILRSLPLLQILQNKKKPHVRSYRPFPPCSASRTPRLKYTTEGGRKKGGTNKQTDTVPRKRRIVQRWLLI</sequence>
<feature type="region of interest" description="Disordered" evidence="1">
    <location>
        <begin position="93"/>
        <end position="130"/>
    </location>
</feature>
<evidence type="ECO:0000256" key="1">
    <source>
        <dbReference type="SAM" id="MobiDB-lite"/>
    </source>
</evidence>
<dbReference type="EMBL" id="HE575322">
    <property type="protein sequence ID" value="CCC93078.1"/>
    <property type="molecule type" value="Genomic_DNA"/>
</dbReference>
<proteinExistence type="predicted"/>
<name>G0UUL4_TRYCI</name>
<protein>
    <submittedName>
        <fullName evidence="2">Uncharacterized protein</fullName>
    </submittedName>
</protein>
<accession>G0UUL4</accession>
<organism evidence="2">
    <name type="scientific">Trypanosoma congolense (strain IL3000)</name>
    <dbReference type="NCBI Taxonomy" id="1068625"/>
    <lineage>
        <taxon>Eukaryota</taxon>
        <taxon>Discoba</taxon>
        <taxon>Euglenozoa</taxon>
        <taxon>Kinetoplastea</taxon>
        <taxon>Metakinetoplastina</taxon>
        <taxon>Trypanosomatida</taxon>
        <taxon>Trypanosomatidae</taxon>
        <taxon>Trypanosoma</taxon>
        <taxon>Nannomonas</taxon>
    </lineage>
</organism>
<evidence type="ECO:0000313" key="2">
    <source>
        <dbReference type="EMBL" id="CCC93078.1"/>
    </source>
</evidence>
<gene>
    <name evidence="2" type="ORF">TCIL3000_9_4780</name>
</gene>
<dbReference type="AlphaFoldDB" id="G0UUL4"/>
<reference evidence="2" key="1">
    <citation type="journal article" date="2012" name="Proc. Natl. Acad. Sci. U.S.A.">
        <title>Antigenic diversity is generated by distinct evolutionary mechanisms in African trypanosome species.</title>
        <authorList>
            <person name="Jackson A.P."/>
            <person name="Berry A."/>
            <person name="Aslett M."/>
            <person name="Allison H.C."/>
            <person name="Burton P."/>
            <person name="Vavrova-Anderson J."/>
            <person name="Brown R."/>
            <person name="Browne H."/>
            <person name="Corton N."/>
            <person name="Hauser H."/>
            <person name="Gamble J."/>
            <person name="Gilderthorp R."/>
            <person name="Marcello L."/>
            <person name="McQuillan J."/>
            <person name="Otto T.D."/>
            <person name="Quail M.A."/>
            <person name="Sanders M.J."/>
            <person name="van Tonder A."/>
            <person name="Ginger M.L."/>
            <person name="Field M.C."/>
            <person name="Barry J.D."/>
            <person name="Hertz-Fowler C."/>
            <person name="Berriman M."/>
        </authorList>
    </citation>
    <scope>NUCLEOTIDE SEQUENCE</scope>
    <source>
        <strain evidence="2">IL3000</strain>
    </source>
</reference>